<dbReference type="PANTHER" id="PTHR13072:SF0">
    <property type="entry name" value="DYNACTIN SUBUNIT 6"/>
    <property type="match status" value="1"/>
</dbReference>
<dbReference type="EMBL" id="JAUDFV010000025">
    <property type="protein sequence ID" value="KAL2738739.1"/>
    <property type="molecule type" value="Genomic_DNA"/>
</dbReference>
<evidence type="ECO:0000256" key="6">
    <source>
        <dbReference type="ARBA" id="ARBA00034687"/>
    </source>
</evidence>
<dbReference type="SUPFAM" id="SSF51161">
    <property type="entry name" value="Trimeric LpxA-like enzymes"/>
    <property type="match status" value="1"/>
</dbReference>
<feature type="signal peptide" evidence="7">
    <location>
        <begin position="1"/>
        <end position="17"/>
    </location>
</feature>
<evidence type="ECO:0000256" key="4">
    <source>
        <dbReference type="ARBA" id="ARBA00022490"/>
    </source>
</evidence>
<comment type="caution">
    <text evidence="8">The sequence shown here is derived from an EMBL/GenBank/DDBJ whole genome shotgun (WGS) entry which is preliminary data.</text>
</comment>
<evidence type="ECO:0000313" key="8">
    <source>
        <dbReference type="EMBL" id="KAL2738739.1"/>
    </source>
</evidence>
<comment type="subcellular location">
    <subcellularLocation>
        <location evidence="1">Cytoplasm</location>
        <location evidence="1">Cytoskeleton</location>
    </subcellularLocation>
</comment>
<dbReference type="InterPro" id="IPR011004">
    <property type="entry name" value="Trimer_LpxA-like_sf"/>
</dbReference>
<feature type="chain" id="PRO_5044854988" description="Dynactin subunit 6" evidence="7">
    <location>
        <begin position="18"/>
        <end position="197"/>
    </location>
</feature>
<evidence type="ECO:0000256" key="3">
    <source>
        <dbReference type="ARBA" id="ARBA00016573"/>
    </source>
</evidence>
<dbReference type="Proteomes" id="UP001607302">
    <property type="component" value="Unassembled WGS sequence"/>
</dbReference>
<evidence type="ECO:0000313" key="9">
    <source>
        <dbReference type="Proteomes" id="UP001607302"/>
    </source>
</evidence>
<keyword evidence="4" id="KW-0963">Cytoplasm</keyword>
<dbReference type="CDD" id="cd04646">
    <property type="entry name" value="LbH_Dynactin_6"/>
    <property type="match status" value="1"/>
</dbReference>
<keyword evidence="9" id="KW-1185">Reference proteome</keyword>
<sequence length="197" mass="21478">MIHSLILMYCFCPRVRCVLNMTSNISSSISRRSNLKIASGAVICDESILKGDITIGTGTVVHPRASILAEAGPIIIGEGNIIEEMATITNRLPPDAPESTMIPVQIVGNYNVFEVDCICEAHKVGDNNILETKAHISRDVELTNGCVIGTACSLVEPETVPENTPQVGQLDYLMRVLPNYHHLRKPNVKSMKVEPTL</sequence>
<protein>
    <recommendedName>
        <fullName evidence="3">Dynactin subunit 6</fullName>
    </recommendedName>
</protein>
<evidence type="ECO:0000256" key="5">
    <source>
        <dbReference type="ARBA" id="ARBA00023212"/>
    </source>
</evidence>
<accession>A0ABD2C170</accession>
<evidence type="ECO:0000256" key="7">
    <source>
        <dbReference type="SAM" id="SignalP"/>
    </source>
</evidence>
<gene>
    <name evidence="8" type="ORF">V1478_001305</name>
</gene>
<dbReference type="AlphaFoldDB" id="A0ABD2C170"/>
<evidence type="ECO:0000256" key="2">
    <source>
        <dbReference type="ARBA" id="ARBA00007719"/>
    </source>
</evidence>
<keyword evidence="7" id="KW-0732">Signal</keyword>
<comment type="function">
    <text evidence="6">Part of the dynactin complex that activates the molecular motor dynein for ultra-processive transport along microtubules.</text>
</comment>
<dbReference type="GO" id="GO:0005856">
    <property type="term" value="C:cytoskeleton"/>
    <property type="evidence" value="ECO:0007669"/>
    <property type="project" value="UniProtKB-SubCell"/>
</dbReference>
<keyword evidence="5" id="KW-0206">Cytoskeleton</keyword>
<name>A0ABD2C170_VESSQ</name>
<reference evidence="8 9" key="1">
    <citation type="journal article" date="2024" name="Ann. Entomol. Soc. Am.">
        <title>Genomic analyses of the southern and eastern yellowjacket wasps (Hymenoptera: Vespidae) reveal evolutionary signatures of social life.</title>
        <authorList>
            <person name="Catto M.A."/>
            <person name="Caine P.B."/>
            <person name="Orr S.E."/>
            <person name="Hunt B.G."/>
            <person name="Goodisman M.A.D."/>
        </authorList>
    </citation>
    <scope>NUCLEOTIDE SEQUENCE [LARGE SCALE GENOMIC DNA]</scope>
    <source>
        <strain evidence="8">233</strain>
        <tissue evidence="8">Head and thorax</tissue>
    </source>
</reference>
<dbReference type="InterPro" id="IPR027777">
    <property type="entry name" value="DCTN6"/>
</dbReference>
<organism evidence="8 9">
    <name type="scientific">Vespula squamosa</name>
    <name type="common">Southern yellow jacket</name>
    <name type="synonym">Wasp</name>
    <dbReference type="NCBI Taxonomy" id="30214"/>
    <lineage>
        <taxon>Eukaryota</taxon>
        <taxon>Metazoa</taxon>
        <taxon>Ecdysozoa</taxon>
        <taxon>Arthropoda</taxon>
        <taxon>Hexapoda</taxon>
        <taxon>Insecta</taxon>
        <taxon>Pterygota</taxon>
        <taxon>Neoptera</taxon>
        <taxon>Endopterygota</taxon>
        <taxon>Hymenoptera</taxon>
        <taxon>Apocrita</taxon>
        <taxon>Aculeata</taxon>
        <taxon>Vespoidea</taxon>
        <taxon>Vespidae</taxon>
        <taxon>Vespinae</taxon>
        <taxon>Vespula</taxon>
    </lineage>
</organism>
<proteinExistence type="inferred from homology"/>
<dbReference type="Gene3D" id="2.160.10.10">
    <property type="entry name" value="Hexapeptide repeat proteins"/>
    <property type="match status" value="1"/>
</dbReference>
<comment type="similarity">
    <text evidence="2">Belongs to the dynactin subunits 5/6 family. Dynactin subunit 6 subfamily.</text>
</comment>
<dbReference type="PANTHER" id="PTHR13072">
    <property type="entry name" value="DYNACTIN 6"/>
    <property type="match status" value="1"/>
</dbReference>
<evidence type="ECO:0000256" key="1">
    <source>
        <dbReference type="ARBA" id="ARBA00004245"/>
    </source>
</evidence>